<evidence type="ECO:0000256" key="4">
    <source>
        <dbReference type="ARBA" id="ARBA00013081"/>
    </source>
</evidence>
<evidence type="ECO:0000256" key="8">
    <source>
        <dbReference type="ARBA" id="ARBA00022912"/>
    </source>
</evidence>
<dbReference type="InterPro" id="IPR036457">
    <property type="entry name" value="PPM-type-like_dom_sf"/>
</dbReference>
<dbReference type="InterPro" id="IPR000222">
    <property type="entry name" value="PP2C_BS"/>
</dbReference>
<dbReference type="InterPro" id="IPR015655">
    <property type="entry name" value="PP2C"/>
</dbReference>
<dbReference type="GO" id="GO:0046872">
    <property type="term" value="F:metal ion binding"/>
    <property type="evidence" value="ECO:0007669"/>
    <property type="project" value="UniProtKB-KW"/>
</dbReference>
<feature type="region of interest" description="Disordered" evidence="13">
    <location>
        <begin position="29"/>
        <end position="69"/>
    </location>
</feature>
<reference evidence="15" key="1">
    <citation type="submission" date="2022-08" db="EMBL/GenBank/DDBJ databases">
        <authorList>
            <person name="Gutierrez-Valencia J."/>
        </authorList>
    </citation>
    <scope>NUCLEOTIDE SEQUENCE</scope>
</reference>
<feature type="compositionally biased region" description="Polar residues" evidence="13">
    <location>
        <begin position="29"/>
        <end position="39"/>
    </location>
</feature>
<dbReference type="GO" id="GO:0005634">
    <property type="term" value="C:nucleus"/>
    <property type="evidence" value="ECO:0007669"/>
    <property type="project" value="UniProtKB-ARBA"/>
</dbReference>
<proteinExistence type="inferred from homology"/>
<keyword evidence="8 12" id="KW-0904">Protein phosphatase</keyword>
<comment type="catalytic activity">
    <reaction evidence="11">
        <text>O-phospho-L-threonyl-[protein] + H2O = L-threonyl-[protein] + phosphate</text>
        <dbReference type="Rhea" id="RHEA:47004"/>
        <dbReference type="Rhea" id="RHEA-COMP:11060"/>
        <dbReference type="Rhea" id="RHEA-COMP:11605"/>
        <dbReference type="ChEBI" id="CHEBI:15377"/>
        <dbReference type="ChEBI" id="CHEBI:30013"/>
        <dbReference type="ChEBI" id="CHEBI:43474"/>
        <dbReference type="ChEBI" id="CHEBI:61977"/>
        <dbReference type="EC" id="3.1.3.16"/>
    </reaction>
</comment>
<dbReference type="EMBL" id="CAMGYJ010000006">
    <property type="protein sequence ID" value="CAI0434813.1"/>
    <property type="molecule type" value="Genomic_DNA"/>
</dbReference>
<dbReference type="GO" id="GO:0004722">
    <property type="term" value="F:protein serine/threonine phosphatase activity"/>
    <property type="evidence" value="ECO:0007669"/>
    <property type="project" value="UniProtKB-EC"/>
</dbReference>
<dbReference type="InterPro" id="IPR001932">
    <property type="entry name" value="PPM-type_phosphatase-like_dom"/>
</dbReference>
<keyword evidence="16" id="KW-1185">Reference proteome</keyword>
<evidence type="ECO:0000256" key="10">
    <source>
        <dbReference type="ARBA" id="ARBA00047761"/>
    </source>
</evidence>
<sequence length="410" mass="44695">MYVRGVNMAAGTDFSPPFALLDGGGYNNSSINKDTSRNLSPPPTRIPTASSKSLMAGLPATPSHQPGSSPPPICLIDLEFRSPFSLFLLQAMDVGIVVNKSPSDEKTDFSPVFRSGSCAEEGPKQYMEDEHVCIDDLNQHLGSTTASFSSMGAFYGVFDGHGGTDAALFVRNNILRYIVDDFQFPMCVEKAIKSAFVRADYAFADDSSLDISSGTTALTALMLGRTLIIANAGDCRAVLGRRGRAIEMSKDHKPNSTSERLRIEKLGGVIYDGYLNGQLSVSRALGDWHMKGPKGSACPLSPEPELQETNLSEEDEFLIMGCDGLWDVMSSQCAVTIVRKELMLHNDPERCSRELVREALKRNTCDNLTVIVVCFSQDPPPRIEIPQTRVRRSISLEGLNLLKGVLDENS</sequence>
<dbReference type="Pfam" id="PF00481">
    <property type="entry name" value="PP2C"/>
    <property type="match status" value="1"/>
</dbReference>
<evidence type="ECO:0000256" key="7">
    <source>
        <dbReference type="ARBA" id="ARBA00022842"/>
    </source>
</evidence>
<evidence type="ECO:0000256" key="13">
    <source>
        <dbReference type="SAM" id="MobiDB-lite"/>
    </source>
</evidence>
<evidence type="ECO:0000256" key="6">
    <source>
        <dbReference type="ARBA" id="ARBA00022801"/>
    </source>
</evidence>
<evidence type="ECO:0000256" key="9">
    <source>
        <dbReference type="ARBA" id="ARBA00023211"/>
    </source>
</evidence>
<feature type="domain" description="PPM-type phosphatase" evidence="14">
    <location>
        <begin position="114"/>
        <end position="375"/>
    </location>
</feature>
<keyword evidence="7" id="KW-0460">Magnesium</keyword>
<comment type="cofactor">
    <cofactor evidence="1">
        <name>Mn(2+)</name>
        <dbReference type="ChEBI" id="CHEBI:29035"/>
    </cofactor>
</comment>
<dbReference type="Gene3D" id="3.60.40.10">
    <property type="entry name" value="PPM-type phosphatase domain"/>
    <property type="match status" value="1"/>
</dbReference>
<dbReference type="SMART" id="SM00331">
    <property type="entry name" value="PP2C_SIG"/>
    <property type="match status" value="1"/>
</dbReference>
<dbReference type="AlphaFoldDB" id="A0AAV0LKI0"/>
<gene>
    <name evidence="15" type="ORF">LITE_LOCUS24418</name>
</gene>
<keyword evidence="6 12" id="KW-0378">Hydrolase</keyword>
<evidence type="ECO:0000256" key="12">
    <source>
        <dbReference type="RuleBase" id="RU003465"/>
    </source>
</evidence>
<evidence type="ECO:0000313" key="16">
    <source>
        <dbReference type="Proteomes" id="UP001154282"/>
    </source>
</evidence>
<dbReference type="PROSITE" id="PS51746">
    <property type="entry name" value="PPM_2"/>
    <property type="match status" value="1"/>
</dbReference>
<name>A0AAV0LKI0_9ROSI</name>
<dbReference type="SMART" id="SM00332">
    <property type="entry name" value="PP2Cc"/>
    <property type="match status" value="1"/>
</dbReference>
<dbReference type="FunFam" id="3.60.40.10:FF:000004">
    <property type="entry name" value="Probable protein phosphatase 2C 22"/>
    <property type="match status" value="1"/>
</dbReference>
<dbReference type="CDD" id="cd00143">
    <property type="entry name" value="PP2Cc"/>
    <property type="match status" value="1"/>
</dbReference>
<evidence type="ECO:0000256" key="2">
    <source>
        <dbReference type="ARBA" id="ARBA00001946"/>
    </source>
</evidence>
<dbReference type="PROSITE" id="PS01032">
    <property type="entry name" value="PPM_1"/>
    <property type="match status" value="1"/>
</dbReference>
<evidence type="ECO:0000256" key="11">
    <source>
        <dbReference type="ARBA" id="ARBA00048336"/>
    </source>
</evidence>
<organism evidence="15 16">
    <name type="scientific">Linum tenue</name>
    <dbReference type="NCBI Taxonomy" id="586396"/>
    <lineage>
        <taxon>Eukaryota</taxon>
        <taxon>Viridiplantae</taxon>
        <taxon>Streptophyta</taxon>
        <taxon>Embryophyta</taxon>
        <taxon>Tracheophyta</taxon>
        <taxon>Spermatophyta</taxon>
        <taxon>Magnoliopsida</taxon>
        <taxon>eudicotyledons</taxon>
        <taxon>Gunneridae</taxon>
        <taxon>Pentapetalae</taxon>
        <taxon>rosids</taxon>
        <taxon>fabids</taxon>
        <taxon>Malpighiales</taxon>
        <taxon>Linaceae</taxon>
        <taxon>Linum</taxon>
    </lineage>
</organism>
<comment type="cofactor">
    <cofactor evidence="2">
        <name>Mg(2+)</name>
        <dbReference type="ChEBI" id="CHEBI:18420"/>
    </cofactor>
</comment>
<evidence type="ECO:0000256" key="3">
    <source>
        <dbReference type="ARBA" id="ARBA00006702"/>
    </source>
</evidence>
<comment type="catalytic activity">
    <reaction evidence="10">
        <text>O-phospho-L-seryl-[protein] + H2O = L-seryl-[protein] + phosphate</text>
        <dbReference type="Rhea" id="RHEA:20629"/>
        <dbReference type="Rhea" id="RHEA-COMP:9863"/>
        <dbReference type="Rhea" id="RHEA-COMP:11604"/>
        <dbReference type="ChEBI" id="CHEBI:15377"/>
        <dbReference type="ChEBI" id="CHEBI:29999"/>
        <dbReference type="ChEBI" id="CHEBI:43474"/>
        <dbReference type="ChEBI" id="CHEBI:83421"/>
        <dbReference type="EC" id="3.1.3.16"/>
    </reaction>
</comment>
<dbReference type="Proteomes" id="UP001154282">
    <property type="component" value="Unassembled WGS sequence"/>
</dbReference>
<protein>
    <recommendedName>
        <fullName evidence="4">protein-serine/threonine phosphatase</fullName>
        <ecNumber evidence="4">3.1.3.16</ecNumber>
    </recommendedName>
</protein>
<accession>A0AAV0LKI0</accession>
<keyword evidence="9" id="KW-0464">Manganese</keyword>
<keyword evidence="5" id="KW-0479">Metal-binding</keyword>
<evidence type="ECO:0000259" key="14">
    <source>
        <dbReference type="PROSITE" id="PS51746"/>
    </source>
</evidence>
<comment type="caution">
    <text evidence="15">The sequence shown here is derived from an EMBL/GenBank/DDBJ whole genome shotgun (WGS) entry which is preliminary data.</text>
</comment>
<comment type="similarity">
    <text evidence="3 12">Belongs to the PP2C family.</text>
</comment>
<dbReference type="PANTHER" id="PTHR13832:SF673">
    <property type="entry name" value="PROTEIN PHOSPHATASE 2C 27-RELATED"/>
    <property type="match status" value="1"/>
</dbReference>
<dbReference type="PANTHER" id="PTHR13832">
    <property type="entry name" value="PROTEIN PHOSPHATASE 2C"/>
    <property type="match status" value="1"/>
</dbReference>
<evidence type="ECO:0000256" key="5">
    <source>
        <dbReference type="ARBA" id="ARBA00022723"/>
    </source>
</evidence>
<dbReference type="EC" id="3.1.3.16" evidence="4"/>
<dbReference type="SUPFAM" id="SSF81606">
    <property type="entry name" value="PP2C-like"/>
    <property type="match status" value="1"/>
</dbReference>
<evidence type="ECO:0000313" key="15">
    <source>
        <dbReference type="EMBL" id="CAI0434813.1"/>
    </source>
</evidence>
<dbReference type="GO" id="GO:0005737">
    <property type="term" value="C:cytoplasm"/>
    <property type="evidence" value="ECO:0007669"/>
    <property type="project" value="UniProtKB-ARBA"/>
</dbReference>
<evidence type="ECO:0000256" key="1">
    <source>
        <dbReference type="ARBA" id="ARBA00001936"/>
    </source>
</evidence>